<comment type="caution">
    <text evidence="1">The sequence shown here is derived from an EMBL/GenBank/DDBJ whole genome shotgun (WGS) entry which is preliminary data.</text>
</comment>
<gene>
    <name evidence="1" type="ORF">CSX01_05300</name>
</gene>
<dbReference type="EMBL" id="PDYF01000010">
    <property type="protein sequence ID" value="PHU35383.1"/>
    <property type="molecule type" value="Genomic_DNA"/>
</dbReference>
<proteinExistence type="predicted"/>
<dbReference type="AlphaFoldDB" id="A0A2G3DWX1"/>
<name>A0A2G3DWX1_9FIRM</name>
<reference evidence="1 2" key="1">
    <citation type="submission" date="2017-10" db="EMBL/GenBank/DDBJ databases">
        <title>Resolving the taxonomy of Roseburia spp., Eubacterium rectale and Agathobacter spp. through phylogenomic analysis.</title>
        <authorList>
            <person name="Sheridan P.O."/>
            <person name="Walker A.W."/>
            <person name="Duncan S.H."/>
            <person name="Scott K.P."/>
            <person name="Toole P.W.O."/>
            <person name="Luis P."/>
            <person name="Flint H.J."/>
        </authorList>
    </citation>
    <scope>NUCLEOTIDE SEQUENCE [LARGE SCALE GENOMIC DNA]</scope>
    <source>
        <strain evidence="1 2">JK626</strain>
    </source>
</reference>
<sequence length="284" mass="32838">MNGAVSPLMQLLSEVETLKKQIAESEDPVLKESVGSTINAIVAYGQEAYSEMTQILDEFETFQKMEGLTEEQRNSLLAQSLDHFKDQMSDHEKDSFAKSCEDEYKGIWESLDGDSQEFLSTARYLGYALRMRGRGNYAPVINEMCRVFENELKKKIYNDYIVQMTQKQVVDMDSNTEPIKTAVSKKKKNKDYFISDTEMVCFIEALPSVKNNQSGYLSELKKYLQAEKWDIQKLSDSQYTKSAHNYIDNYRNDSAHANLMDEKKAEKCDRQTHKIIKHFIESKK</sequence>
<reference evidence="1 2" key="2">
    <citation type="submission" date="2017-10" db="EMBL/GenBank/DDBJ databases">
        <authorList>
            <person name="Banno H."/>
            <person name="Chua N.-H."/>
        </authorList>
    </citation>
    <scope>NUCLEOTIDE SEQUENCE [LARGE SCALE GENOMIC DNA]</scope>
    <source>
        <strain evidence="1 2">JK626</strain>
    </source>
</reference>
<organism evidence="1 2">
    <name type="scientific">Pseudobutyrivibrio ruminis</name>
    <dbReference type="NCBI Taxonomy" id="46206"/>
    <lineage>
        <taxon>Bacteria</taxon>
        <taxon>Bacillati</taxon>
        <taxon>Bacillota</taxon>
        <taxon>Clostridia</taxon>
        <taxon>Lachnospirales</taxon>
        <taxon>Lachnospiraceae</taxon>
        <taxon>Pseudobutyrivibrio</taxon>
    </lineage>
</organism>
<protein>
    <submittedName>
        <fullName evidence="1">Uncharacterized protein</fullName>
    </submittedName>
</protein>
<evidence type="ECO:0000313" key="2">
    <source>
        <dbReference type="Proteomes" id="UP000225889"/>
    </source>
</evidence>
<dbReference type="Proteomes" id="UP000225889">
    <property type="component" value="Unassembled WGS sequence"/>
</dbReference>
<evidence type="ECO:0000313" key="1">
    <source>
        <dbReference type="EMBL" id="PHU35383.1"/>
    </source>
</evidence>
<dbReference type="RefSeq" id="WP_099391687.1">
    <property type="nucleotide sequence ID" value="NZ_PDYF01000010.1"/>
</dbReference>
<accession>A0A2G3DWX1</accession>